<feature type="compositionally biased region" description="Basic and acidic residues" evidence="2">
    <location>
        <begin position="74"/>
        <end position="93"/>
    </location>
</feature>
<reference evidence="3" key="1">
    <citation type="submission" date="2022-03" db="EMBL/GenBank/DDBJ databases">
        <title>Sea Food Isolates.</title>
        <authorList>
            <person name="Li c."/>
        </authorList>
    </citation>
    <scope>NUCLEOTIDE SEQUENCE</scope>
    <source>
        <strain evidence="3">19PA01SH03</strain>
    </source>
</reference>
<protein>
    <recommendedName>
        <fullName evidence="4">Transposase</fullName>
    </recommendedName>
</protein>
<sequence>MAGSKKSKQESIAKFFAWKESTTTQECKNIWENGQLNRVELSRVTDITRSAFYQNNTLKDLVKEYERELLKKKDFSSKSKKSNEARTTRHADTNPRNTSISKIVRLEARIQVLESQNLELKAKLARYAELEEVISQMGGIL</sequence>
<accession>A0AAU6SQ92</accession>
<evidence type="ECO:0000313" key="3">
    <source>
        <dbReference type="EMBL" id="XAG22079.1"/>
    </source>
</evidence>
<keyword evidence="1" id="KW-0175">Coiled coil</keyword>
<evidence type="ECO:0000256" key="1">
    <source>
        <dbReference type="SAM" id="Coils"/>
    </source>
</evidence>
<name>A0AAU6SQ92_UNCXX</name>
<proteinExistence type="predicted"/>
<feature type="coiled-coil region" evidence="1">
    <location>
        <begin position="103"/>
        <end position="133"/>
    </location>
</feature>
<dbReference type="AlphaFoldDB" id="A0AAU6SQ92"/>
<gene>
    <name evidence="3" type="ORF">MRN70_04520</name>
</gene>
<dbReference type="EMBL" id="CP095338">
    <property type="protein sequence ID" value="XAG22079.1"/>
    <property type="molecule type" value="Genomic_DNA"/>
</dbReference>
<organism evidence="3">
    <name type="scientific">bacterium 19PA01SH03</name>
    <dbReference type="NCBI Taxonomy" id="2920705"/>
    <lineage>
        <taxon>Bacteria</taxon>
    </lineage>
</organism>
<evidence type="ECO:0008006" key="4">
    <source>
        <dbReference type="Google" id="ProtNLM"/>
    </source>
</evidence>
<evidence type="ECO:0000256" key="2">
    <source>
        <dbReference type="SAM" id="MobiDB-lite"/>
    </source>
</evidence>
<feature type="region of interest" description="Disordered" evidence="2">
    <location>
        <begin position="74"/>
        <end position="98"/>
    </location>
</feature>